<proteinExistence type="predicted"/>
<evidence type="ECO:0000313" key="2">
    <source>
        <dbReference type="EMBL" id="NYB72594.1"/>
    </source>
</evidence>
<dbReference type="RefSeq" id="WP_179236283.1">
    <property type="nucleotide sequence ID" value="NZ_JACBNQ010000001.1"/>
</dbReference>
<dbReference type="AlphaFoldDB" id="A0A974GUU7"/>
<dbReference type="Proteomes" id="UP000611629">
    <property type="component" value="Unassembled WGS sequence"/>
</dbReference>
<accession>A0A974GUU7</accession>
<gene>
    <name evidence="2" type="ORF">HZF24_00405</name>
</gene>
<feature type="coiled-coil region" evidence="1">
    <location>
        <begin position="12"/>
        <end position="53"/>
    </location>
</feature>
<dbReference type="InterPro" id="IPR053716">
    <property type="entry name" value="Flag_assembly_chemotaxis_eff"/>
</dbReference>
<reference evidence="2" key="1">
    <citation type="submission" date="2020-07" db="EMBL/GenBank/DDBJ databases">
        <title>Genomic analysis of a strain of Sedimentibacter Hydroxybenzoicus DSM7310.</title>
        <authorList>
            <person name="Ma S."/>
        </authorList>
    </citation>
    <scope>NUCLEOTIDE SEQUENCE</scope>
    <source>
        <strain evidence="2">DSM 7310</strain>
    </source>
</reference>
<comment type="caution">
    <text evidence="2">The sequence shown here is derived from an EMBL/GenBank/DDBJ whole genome shotgun (WGS) entry which is preliminary data.</text>
</comment>
<keyword evidence="3" id="KW-1185">Reference proteome</keyword>
<dbReference type="EMBL" id="JACBNQ010000001">
    <property type="protein sequence ID" value="NYB72594.1"/>
    <property type="molecule type" value="Genomic_DNA"/>
</dbReference>
<dbReference type="Gene3D" id="1.10.287.1700">
    <property type="match status" value="1"/>
</dbReference>
<organism evidence="2 3">
    <name type="scientific">Sedimentibacter hydroxybenzoicus DSM 7310</name>
    <dbReference type="NCBI Taxonomy" id="1123245"/>
    <lineage>
        <taxon>Bacteria</taxon>
        <taxon>Bacillati</taxon>
        <taxon>Bacillota</taxon>
        <taxon>Tissierellia</taxon>
        <taxon>Sedimentibacter</taxon>
    </lineage>
</organism>
<keyword evidence="1" id="KW-0175">Coiled coil</keyword>
<evidence type="ECO:0000313" key="3">
    <source>
        <dbReference type="Proteomes" id="UP000611629"/>
    </source>
</evidence>
<protein>
    <submittedName>
        <fullName evidence="2">Uncharacterized protein</fullName>
    </submittedName>
</protein>
<name>A0A974GUU7_SEDHY</name>
<sequence length="89" mass="10611">MKKFSFSLQKILEIKEQVLDNLKIEMGNLNRELNTVEQQIKNLKTEFKQLNDEFVEKCAVSVSVGEMTYYKMYMDNVLKQTEKKKKKKI</sequence>
<evidence type="ECO:0000256" key="1">
    <source>
        <dbReference type="SAM" id="Coils"/>
    </source>
</evidence>